<dbReference type="PANTHER" id="PTHR30612">
    <property type="entry name" value="SECA INNER MEMBRANE COMPONENT OF SEC PROTEIN SECRETION SYSTEM"/>
    <property type="match status" value="1"/>
</dbReference>
<evidence type="ECO:0000313" key="5">
    <source>
        <dbReference type="EMBL" id="KAK8854158.1"/>
    </source>
</evidence>
<feature type="transmembrane region" description="Helical" evidence="3">
    <location>
        <begin position="1486"/>
        <end position="1506"/>
    </location>
</feature>
<keyword evidence="3" id="KW-0812">Transmembrane</keyword>
<dbReference type="InterPro" id="IPR027417">
    <property type="entry name" value="P-loop_NTPase"/>
</dbReference>
<dbReference type="Gene3D" id="3.40.50.300">
    <property type="entry name" value="P-loop containing nucleotide triphosphate hydrolases"/>
    <property type="match status" value="2"/>
</dbReference>
<dbReference type="PANTHER" id="PTHR30612:SF0">
    <property type="entry name" value="CHLOROPLAST PROTEIN-TRANSPORTING ATPASE"/>
    <property type="match status" value="1"/>
</dbReference>
<organism evidence="5 6">
    <name type="scientific">Tritrichomonas musculus</name>
    <dbReference type="NCBI Taxonomy" id="1915356"/>
    <lineage>
        <taxon>Eukaryota</taxon>
        <taxon>Metamonada</taxon>
        <taxon>Parabasalia</taxon>
        <taxon>Tritrichomonadida</taxon>
        <taxon>Tritrichomonadidae</taxon>
        <taxon>Tritrichomonas</taxon>
    </lineage>
</organism>
<name>A0ABR2HYF5_9EUKA</name>
<keyword evidence="6" id="KW-1185">Reference proteome</keyword>
<feature type="transmembrane region" description="Helical" evidence="3">
    <location>
        <begin position="1343"/>
        <end position="1368"/>
    </location>
</feature>
<protein>
    <recommendedName>
        <fullName evidence="4">SecA family profile domain-containing protein</fullName>
    </recommendedName>
</protein>
<dbReference type="InterPro" id="IPR000185">
    <property type="entry name" value="SecA"/>
</dbReference>
<keyword evidence="3" id="KW-0472">Membrane</keyword>
<evidence type="ECO:0000256" key="1">
    <source>
        <dbReference type="ARBA" id="ARBA00022927"/>
    </source>
</evidence>
<keyword evidence="1" id="KW-0813">Transport</keyword>
<evidence type="ECO:0000256" key="2">
    <source>
        <dbReference type="ARBA" id="ARBA00023010"/>
    </source>
</evidence>
<keyword evidence="3" id="KW-1133">Transmembrane helix</keyword>
<feature type="domain" description="SecA family profile" evidence="4">
    <location>
        <begin position="379"/>
        <end position="1046"/>
    </location>
</feature>
<dbReference type="InterPro" id="IPR014018">
    <property type="entry name" value="SecA_motor_DEAD"/>
</dbReference>
<dbReference type="Proteomes" id="UP001470230">
    <property type="component" value="Unassembled WGS sequence"/>
</dbReference>
<dbReference type="Pfam" id="PF07517">
    <property type="entry name" value="SecA_DEAD"/>
    <property type="match status" value="1"/>
</dbReference>
<evidence type="ECO:0000256" key="3">
    <source>
        <dbReference type="SAM" id="Phobius"/>
    </source>
</evidence>
<dbReference type="PROSITE" id="PS51196">
    <property type="entry name" value="SECA_MOTOR_DEAD"/>
    <property type="match status" value="1"/>
</dbReference>
<gene>
    <name evidence="5" type="ORF">M9Y10_016715</name>
</gene>
<sequence>MPILDPSTMVSLIIDASTDEKDKEKKTSMIFFFKYLRIASRNIFYNADTVQTSMKFKKDLHNYIFLNRSAQTIINYLNIFENDFRNSAIKDFYRYLFEKINLNYPEQQSFKKARLALKGEYLSSSKYRFFKIRNSISNKGYHIYLSNTPIAVICLDLIQNPDLNILYINLEIDLLQGSGYLIVLCIHMSVSSKFRQEMLILISHSKYAEIHLILENENRSKKDSEILYSALSNITIQSHLYLYFQYFEISEKVNEYYKILKKKQFFHSIHFSFDVIQSIKHDPLKKADKFFYCKNGFDYDKIQICLSNVPLYKELNDSIPDESSQFSIALINKNDFLYRFKERNKISIYLIEINFILECQYINHDDLYAIKPEYYVMKMLYLTKTDSSTLDIITMMQDQLSRKNSNADEFKKEFIFSLFKEKKVQQVLNYVSYAYSKYIYNNVNKKFRLHDNQLFTALEACKSCLFDSSKLTDDCDSNKGVIYQVDTGEGKSCIICLIASLLALMKKTVHIASSNITLANRDYHDSFLFFQQLGLKSAVLLHYNELPINDDKNNSETNDYKYNPNFYPQEFFRKSLFKNSSNMNFSVCGIGNDNEIVKNKANVVFSTFVNFESLYLRIMETFPAYLNTYYKGCSLLIDEADSILIDELSNGTILSRSLKTNGDEILEFVYKSWLQKKPQEITFKEVKSKWLKCTDLSLDDINDMYNQIDLVNQDEFKNGIKYSIESIEIREKITLDSIIQNSTNLIKDMKEKIKGSIQKFFSFKNIDKNVKDNRKSKTYKYIVPFDYDNKGILEPNKEFSGFIHQFIAIKEKLSNEENQNLKIKEASLNYLYVSHPIFVSCYDGVCGLTGTIGNKYNKKIYKEQYNLITKKIPRNLPNYLVEYPIILCDSIEERNNKIVYEAISLTKKKIPVMAIFQDLNEISAVFNLLISKGVNNVFIFDGINNKIKPDSIAGDKGTISLGTNVCGRGTNIKVSDFPLHVIVAYFSSNSRVMHQAFGRTARQGNPGSVRIICLKKQYISPIRILKDSSISNYLDDFQFKNNIQREFIERYRAKRSWIFSGPINPQKLTDEVVSKLRKAKINVNRIRAYEFEFPICMSYHTFLDIQSQRIFSLFNCPNCKYTWMLFQKYVREMILESWSLFIEKIDKQFNSSQKKGKYKDCLNKEIGDLYKLLDFYLPEKKYEIVPTFMHIFKIVLKKYEEKIMSLYPKDISKCLKQVGRKRFCSFTIGFKPYSLINESGARINSIDGKDQKQTYIKDPELKYIQKLPDHYYSILSITEKIDGIFNVICQKINDLIGSYIGLKFFLRRTLGGCEFGVCFDFDIENIDGKILSNENCLIDTDPLFLFTISVKSMVPILAGILIIGLVYIASVAKSLFEWVANFSGKALVEIMKKTLKEIASKIIDSQISKFCDSICTFLSSKLAKQIEVMKKYKQELAKFFNLLLKIVSPADFAFSGDTIKSLFNNKINVNMNCSEMLADNIPVQQFLKIGFLLMLCFASFMINFHFHSQAIKYDGLKVSSEYDENQNVDDALNQNAYTVKDDKINDNSKFDFKK</sequence>
<comment type="caution">
    <text evidence="5">The sequence shown here is derived from an EMBL/GenBank/DDBJ whole genome shotgun (WGS) entry which is preliminary data.</text>
</comment>
<accession>A0ABR2HYF5</accession>
<evidence type="ECO:0000313" key="6">
    <source>
        <dbReference type="Proteomes" id="UP001470230"/>
    </source>
</evidence>
<proteinExistence type="predicted"/>
<keyword evidence="1" id="KW-0653">Protein transport</keyword>
<dbReference type="InterPro" id="IPR011115">
    <property type="entry name" value="SecA_DEAD"/>
</dbReference>
<reference evidence="5 6" key="1">
    <citation type="submission" date="2024-04" db="EMBL/GenBank/DDBJ databases">
        <title>Tritrichomonas musculus Genome.</title>
        <authorList>
            <person name="Alves-Ferreira E."/>
            <person name="Grigg M."/>
            <person name="Lorenzi H."/>
            <person name="Galac M."/>
        </authorList>
    </citation>
    <scope>NUCLEOTIDE SEQUENCE [LARGE SCALE GENOMIC DNA]</scope>
    <source>
        <strain evidence="5 6">EAF2021</strain>
    </source>
</reference>
<evidence type="ECO:0000259" key="4">
    <source>
        <dbReference type="PROSITE" id="PS51196"/>
    </source>
</evidence>
<keyword evidence="2" id="KW-0811">Translocation</keyword>
<dbReference type="SUPFAM" id="SSF52540">
    <property type="entry name" value="P-loop containing nucleoside triphosphate hydrolases"/>
    <property type="match status" value="2"/>
</dbReference>
<dbReference type="EMBL" id="JAPFFF010000021">
    <property type="protein sequence ID" value="KAK8854158.1"/>
    <property type="molecule type" value="Genomic_DNA"/>
</dbReference>